<reference evidence="1" key="2">
    <citation type="journal article" date="2022" name="Hortic Res">
        <title>The genome of Dioscorea zingiberensis sheds light on the biosynthesis, origin and evolution of the medicinally important diosgenin saponins.</title>
        <authorList>
            <person name="Li Y."/>
            <person name="Tan C."/>
            <person name="Li Z."/>
            <person name="Guo J."/>
            <person name="Li S."/>
            <person name="Chen X."/>
            <person name="Wang C."/>
            <person name="Dai X."/>
            <person name="Yang H."/>
            <person name="Song W."/>
            <person name="Hou L."/>
            <person name="Xu J."/>
            <person name="Tong Z."/>
            <person name="Xu A."/>
            <person name="Yuan X."/>
            <person name="Wang W."/>
            <person name="Yang Q."/>
            <person name="Chen L."/>
            <person name="Sun Z."/>
            <person name="Wang K."/>
            <person name="Pan B."/>
            <person name="Chen J."/>
            <person name="Bao Y."/>
            <person name="Liu F."/>
            <person name="Qi X."/>
            <person name="Gang D.R."/>
            <person name="Wen J."/>
            <person name="Li J."/>
        </authorList>
    </citation>
    <scope>NUCLEOTIDE SEQUENCE</scope>
    <source>
        <strain evidence="1">Dzin_1.0</strain>
    </source>
</reference>
<reference evidence="1" key="1">
    <citation type="submission" date="2021-03" db="EMBL/GenBank/DDBJ databases">
        <authorList>
            <person name="Li Z."/>
            <person name="Yang C."/>
        </authorList>
    </citation>
    <scope>NUCLEOTIDE SEQUENCE</scope>
    <source>
        <strain evidence="1">Dzin_1.0</strain>
        <tissue evidence="1">Leaf</tissue>
    </source>
</reference>
<dbReference type="EMBL" id="JAGGNH010000006">
    <property type="protein sequence ID" value="KAJ0969364.1"/>
    <property type="molecule type" value="Genomic_DNA"/>
</dbReference>
<feature type="non-terminal residue" evidence="1">
    <location>
        <position position="1"/>
    </location>
</feature>
<dbReference type="AlphaFoldDB" id="A0A9D5HAG2"/>
<organism evidence="1 2">
    <name type="scientific">Dioscorea zingiberensis</name>
    <dbReference type="NCBI Taxonomy" id="325984"/>
    <lineage>
        <taxon>Eukaryota</taxon>
        <taxon>Viridiplantae</taxon>
        <taxon>Streptophyta</taxon>
        <taxon>Embryophyta</taxon>
        <taxon>Tracheophyta</taxon>
        <taxon>Spermatophyta</taxon>
        <taxon>Magnoliopsida</taxon>
        <taxon>Liliopsida</taxon>
        <taxon>Dioscoreales</taxon>
        <taxon>Dioscoreaceae</taxon>
        <taxon>Dioscorea</taxon>
    </lineage>
</organism>
<dbReference type="Proteomes" id="UP001085076">
    <property type="component" value="Miscellaneous, Linkage group lg06"/>
</dbReference>
<proteinExistence type="predicted"/>
<comment type="caution">
    <text evidence="1">The sequence shown here is derived from an EMBL/GenBank/DDBJ whole genome shotgun (WGS) entry which is preliminary data.</text>
</comment>
<accession>A0A9D5HAG2</accession>
<protein>
    <submittedName>
        <fullName evidence="1">Uncharacterized protein</fullName>
    </submittedName>
</protein>
<name>A0A9D5HAG2_9LILI</name>
<gene>
    <name evidence="1" type="ORF">J5N97_022241</name>
</gene>
<evidence type="ECO:0000313" key="2">
    <source>
        <dbReference type="Proteomes" id="UP001085076"/>
    </source>
</evidence>
<keyword evidence="2" id="KW-1185">Reference proteome</keyword>
<evidence type="ECO:0000313" key="1">
    <source>
        <dbReference type="EMBL" id="KAJ0969364.1"/>
    </source>
</evidence>
<sequence length="51" mass="5972">DRPLLFRFRPGDQSRSLQEKQCHLEHHLLHLLESIHCALVSLDPTMIGRIN</sequence>